<dbReference type="PROSITE" id="PS50294">
    <property type="entry name" value="WD_REPEATS_REGION"/>
    <property type="match status" value="1"/>
</dbReference>
<protein>
    <recommendedName>
        <fullName evidence="6">NLE domain-containing protein</fullName>
    </recommendedName>
</protein>
<evidence type="ECO:0000256" key="5">
    <source>
        <dbReference type="PROSITE-ProRule" id="PRU00221"/>
    </source>
</evidence>
<evidence type="ECO:0000256" key="4">
    <source>
        <dbReference type="ARBA" id="ARBA00023242"/>
    </source>
</evidence>
<keyword evidence="2 5" id="KW-0853">WD repeat</keyword>
<dbReference type="PANTHER" id="PTHR19855">
    <property type="entry name" value="WD40 REPEAT PROTEIN 12, 37"/>
    <property type="match status" value="1"/>
</dbReference>
<dbReference type="Gene3D" id="2.130.10.10">
    <property type="entry name" value="YVTN repeat-like/Quinoprotein amine dehydrogenase"/>
    <property type="match status" value="1"/>
</dbReference>
<evidence type="ECO:0000259" key="6">
    <source>
        <dbReference type="Pfam" id="PF08154"/>
    </source>
</evidence>
<dbReference type="Pfam" id="PF00400">
    <property type="entry name" value="WD40"/>
    <property type="match status" value="2"/>
</dbReference>
<sequence>MTSSGKAVATGEALVSFATKLPAFQVPEEELVVPSNLGRYGLSEVVNRLLGKEQPVPFDFLVDGEFLRTSIDLYLEVHKLSSEKVLQLEFVLALREPEQSTVDEAPEWVSSVVALEACPSTWFAATLYDGTVRVYEGSEMRLSSRLADSGLAAAAALPTAGGSHFLAACLDGTLRAMSLEGAASGPVATLGTGGSAMQAAALSEDGTLLAGGGWSTEVLVFNTEPETFAQPAASRKRKAAANQARPKFALKGHSQVVTALHFGKKEQFPYTLLSGSWDCSVRVWDIAAASCVCNWGVARAVTSFTVNPAMPQLATSHEDGHVSFWDVRAPAHTSIAGDLGQRGAAAGAGAGDSPAALLAGGVVPRGRRTEVGGGVARPFEQR</sequence>
<dbReference type="SUPFAM" id="SSF50978">
    <property type="entry name" value="WD40 repeat-like"/>
    <property type="match status" value="1"/>
</dbReference>
<feature type="domain" description="NLE" evidence="6">
    <location>
        <begin position="14"/>
        <end position="75"/>
    </location>
</feature>
<dbReference type="InterPro" id="IPR012972">
    <property type="entry name" value="NLE"/>
</dbReference>
<evidence type="ECO:0000256" key="2">
    <source>
        <dbReference type="ARBA" id="ARBA00022574"/>
    </source>
</evidence>
<dbReference type="InterPro" id="IPR019775">
    <property type="entry name" value="WD40_repeat_CS"/>
</dbReference>
<feature type="non-terminal residue" evidence="7">
    <location>
        <position position="382"/>
    </location>
</feature>
<organism evidence="7 8">
    <name type="scientific">Effrenium voratum</name>
    <dbReference type="NCBI Taxonomy" id="2562239"/>
    <lineage>
        <taxon>Eukaryota</taxon>
        <taxon>Sar</taxon>
        <taxon>Alveolata</taxon>
        <taxon>Dinophyceae</taxon>
        <taxon>Suessiales</taxon>
        <taxon>Symbiodiniaceae</taxon>
        <taxon>Effrenium</taxon>
    </lineage>
</organism>
<dbReference type="InterPro" id="IPR015943">
    <property type="entry name" value="WD40/YVTN_repeat-like_dom_sf"/>
</dbReference>
<proteinExistence type="predicted"/>
<evidence type="ECO:0000313" key="8">
    <source>
        <dbReference type="Proteomes" id="UP001178507"/>
    </source>
</evidence>
<evidence type="ECO:0000313" key="7">
    <source>
        <dbReference type="EMBL" id="CAJ1380872.1"/>
    </source>
</evidence>
<dbReference type="InterPro" id="IPR036322">
    <property type="entry name" value="WD40_repeat_dom_sf"/>
</dbReference>
<dbReference type="EMBL" id="CAUJNA010000756">
    <property type="protein sequence ID" value="CAJ1380872.1"/>
    <property type="molecule type" value="Genomic_DNA"/>
</dbReference>
<reference evidence="7" key="1">
    <citation type="submission" date="2023-08" db="EMBL/GenBank/DDBJ databases">
        <authorList>
            <person name="Chen Y."/>
            <person name="Shah S."/>
            <person name="Dougan E. K."/>
            <person name="Thang M."/>
            <person name="Chan C."/>
        </authorList>
    </citation>
    <scope>NUCLEOTIDE SEQUENCE</scope>
</reference>
<keyword evidence="3" id="KW-0677">Repeat</keyword>
<dbReference type="SMART" id="SM00320">
    <property type="entry name" value="WD40"/>
    <property type="match status" value="4"/>
</dbReference>
<keyword evidence="8" id="KW-1185">Reference proteome</keyword>
<dbReference type="PANTHER" id="PTHR19855:SF11">
    <property type="entry name" value="RIBOSOME BIOGENESIS PROTEIN WDR12"/>
    <property type="match status" value="1"/>
</dbReference>
<accession>A0AA36I540</accession>
<dbReference type="Proteomes" id="UP001178507">
    <property type="component" value="Unassembled WGS sequence"/>
</dbReference>
<dbReference type="GO" id="GO:0005730">
    <property type="term" value="C:nucleolus"/>
    <property type="evidence" value="ECO:0007669"/>
    <property type="project" value="UniProtKB-SubCell"/>
</dbReference>
<evidence type="ECO:0000256" key="3">
    <source>
        <dbReference type="ARBA" id="ARBA00022737"/>
    </source>
</evidence>
<comment type="subcellular location">
    <subcellularLocation>
        <location evidence="1">Nucleus</location>
        <location evidence="1">Nucleolus</location>
    </subcellularLocation>
</comment>
<dbReference type="AlphaFoldDB" id="A0AA36I540"/>
<dbReference type="PROSITE" id="PS00678">
    <property type="entry name" value="WD_REPEATS_1"/>
    <property type="match status" value="2"/>
</dbReference>
<evidence type="ECO:0000256" key="1">
    <source>
        <dbReference type="ARBA" id="ARBA00004604"/>
    </source>
</evidence>
<dbReference type="PROSITE" id="PS50082">
    <property type="entry name" value="WD_REPEATS_2"/>
    <property type="match status" value="1"/>
</dbReference>
<name>A0AA36I540_9DINO</name>
<gene>
    <name evidence="7" type="ORF">EVOR1521_LOCUS8707</name>
</gene>
<comment type="caution">
    <text evidence="7">The sequence shown here is derived from an EMBL/GenBank/DDBJ whole genome shotgun (WGS) entry which is preliminary data.</text>
</comment>
<dbReference type="InterPro" id="IPR001680">
    <property type="entry name" value="WD40_rpt"/>
</dbReference>
<feature type="repeat" description="WD" evidence="5">
    <location>
        <begin position="250"/>
        <end position="294"/>
    </location>
</feature>
<keyword evidence="4" id="KW-0539">Nucleus</keyword>
<dbReference type="Pfam" id="PF08154">
    <property type="entry name" value="NLE"/>
    <property type="match status" value="1"/>
</dbReference>